<dbReference type="AlphaFoldDB" id="A0A1Y6CXS8"/>
<dbReference type="InterPro" id="IPR000182">
    <property type="entry name" value="GNAT_dom"/>
</dbReference>
<dbReference type="PROSITE" id="PS51186">
    <property type="entry name" value="GNAT"/>
    <property type="match status" value="1"/>
</dbReference>
<proteinExistence type="predicted"/>
<dbReference type="InterPro" id="IPR007434">
    <property type="entry name" value="FemAB-like"/>
</dbReference>
<evidence type="ECO:0000259" key="1">
    <source>
        <dbReference type="PROSITE" id="PS51186"/>
    </source>
</evidence>
<gene>
    <name evidence="2" type="ORF">SAMN02949497_2843</name>
</gene>
<protein>
    <recommendedName>
        <fullName evidence="1">N-acetyltransferase domain-containing protein</fullName>
    </recommendedName>
</protein>
<reference evidence="2 3" key="1">
    <citation type="submission" date="2016-12" db="EMBL/GenBank/DDBJ databases">
        <authorList>
            <person name="Song W.-J."/>
            <person name="Kurnit D.M."/>
        </authorList>
    </citation>
    <scope>NUCLEOTIDE SEQUENCE [LARGE SCALE GENOMIC DNA]</scope>
    <source>
        <strain evidence="2 3">175</strain>
    </source>
</reference>
<dbReference type="InterPro" id="IPR016181">
    <property type="entry name" value="Acyl_CoA_acyltransferase"/>
</dbReference>
<organism evidence="2 3">
    <name type="scientific">Methylomagnum ishizawai</name>
    <dbReference type="NCBI Taxonomy" id="1760988"/>
    <lineage>
        <taxon>Bacteria</taxon>
        <taxon>Pseudomonadati</taxon>
        <taxon>Pseudomonadota</taxon>
        <taxon>Gammaproteobacteria</taxon>
        <taxon>Methylococcales</taxon>
        <taxon>Methylococcaceae</taxon>
        <taxon>Methylomagnum</taxon>
    </lineage>
</organism>
<feature type="domain" description="N-acetyltransferase" evidence="1">
    <location>
        <begin position="10"/>
        <end position="194"/>
    </location>
</feature>
<dbReference type="GO" id="GO:0016747">
    <property type="term" value="F:acyltransferase activity, transferring groups other than amino-acyl groups"/>
    <property type="evidence" value="ECO:0007669"/>
    <property type="project" value="InterPro"/>
</dbReference>
<evidence type="ECO:0000313" key="3">
    <source>
        <dbReference type="Proteomes" id="UP000192923"/>
    </source>
</evidence>
<dbReference type="SUPFAM" id="SSF55729">
    <property type="entry name" value="Acyl-CoA N-acyltransferases (Nat)"/>
    <property type="match status" value="2"/>
</dbReference>
<evidence type="ECO:0000313" key="2">
    <source>
        <dbReference type="EMBL" id="SMF95479.1"/>
    </source>
</evidence>
<dbReference type="Pfam" id="PF04339">
    <property type="entry name" value="FemAB_like"/>
    <property type="match status" value="1"/>
</dbReference>
<dbReference type="EMBL" id="FXAM01000001">
    <property type="protein sequence ID" value="SMF95479.1"/>
    <property type="molecule type" value="Genomic_DNA"/>
</dbReference>
<dbReference type="PANTHER" id="PTHR47017">
    <property type="entry name" value="ACYL-COA"/>
    <property type="match status" value="1"/>
</dbReference>
<sequence length="384" mass="43048">MRLEGGMKTRVVRRLAEVDAAAWNALTGGAYPFLRHEFLSALEECGCLGQRVGWMPRHLLFEDGAGRLVAACPMYLKFNSFGEFVFDGAWASAYERSGLDYYPKLVVAAPFTPATGPRLLIAPEYRSAALAAAMMEAAIELADEAGVSSLHWLFATDADLLGSPRLMRRLGCQFHWENRDYRDFGDFLAGFTAKRRKEVQRERRLVREAGVELERIQGGAVVPELWRKVHELYCATFAKHGNYPALTEAFFREIAATMGDQVMLVLARRGGDVIGAAYFLVGTECLYGRYWGCWEEVPGLHFEACYYQGIEYCIGNGLKRFEPGAQGEHKISRGFLPTPTWSAHWIAHPGFKEPIARFLEREEQGMLGYMAELGERSPFKDGGA</sequence>
<keyword evidence="3" id="KW-1185">Reference proteome</keyword>
<name>A0A1Y6CXS8_9GAMM</name>
<dbReference type="Proteomes" id="UP000192923">
    <property type="component" value="Unassembled WGS sequence"/>
</dbReference>
<dbReference type="PANTHER" id="PTHR47017:SF1">
    <property type="entry name" value="ACYL-COA"/>
    <property type="match status" value="1"/>
</dbReference>
<dbReference type="Gene3D" id="3.40.630.30">
    <property type="match status" value="2"/>
</dbReference>
<accession>A0A1Y6CXS8</accession>
<dbReference type="STRING" id="1760988.SAMN02949497_2843"/>